<proteinExistence type="predicted"/>
<dbReference type="EMBL" id="FO082269">
    <property type="protein sequence ID" value="CCO18048.1"/>
    <property type="molecule type" value="Genomic_DNA"/>
</dbReference>
<dbReference type="Proteomes" id="UP000198341">
    <property type="component" value="Chromosome 10"/>
</dbReference>
<keyword evidence="2" id="KW-0175">Coiled coil</keyword>
<protein>
    <submittedName>
        <fullName evidence="5">Predicted MYND Zn-finger protein/hormone receptor interactor (ISS)</fullName>
    </submittedName>
</protein>
<sequence length="187" mass="21226">MYSLCVICARPNSNYKCPKCRQPYCSVKCNKEHKGGGENASSSCVVVLPKKALTKEDKEELVEGELELEALLATTKDTDTTNNNTLKEKSIKPKPTRTFETDSEDIHRHRLRREHFAKLALNLPLLEKLRSERLLETLKAIDNSAEESEKKGEESALENALKNSDFRKFAEDVLDTITTGKEEIERE</sequence>
<dbReference type="Pfam" id="PF04438">
    <property type="entry name" value="zf-HIT"/>
    <property type="match status" value="1"/>
</dbReference>
<dbReference type="GeneID" id="19013450"/>
<evidence type="ECO:0000259" key="4">
    <source>
        <dbReference type="PROSITE" id="PS51083"/>
    </source>
</evidence>
<dbReference type="PROSITE" id="PS51083">
    <property type="entry name" value="ZF_HIT"/>
    <property type="match status" value="1"/>
</dbReference>
<evidence type="ECO:0000313" key="5">
    <source>
        <dbReference type="EMBL" id="CCO18048.1"/>
    </source>
</evidence>
<keyword evidence="1" id="KW-0862">Zinc</keyword>
<feature type="domain" description="HIT-type" evidence="4">
    <location>
        <begin position="5"/>
        <end position="44"/>
    </location>
</feature>
<evidence type="ECO:0000256" key="2">
    <source>
        <dbReference type="SAM" id="Coils"/>
    </source>
</evidence>
<organism evidence="5 6">
    <name type="scientific">Bathycoccus prasinos</name>
    <dbReference type="NCBI Taxonomy" id="41875"/>
    <lineage>
        <taxon>Eukaryota</taxon>
        <taxon>Viridiplantae</taxon>
        <taxon>Chlorophyta</taxon>
        <taxon>Mamiellophyceae</taxon>
        <taxon>Mamiellales</taxon>
        <taxon>Bathycoccaceae</taxon>
        <taxon>Bathycoccus</taxon>
    </lineage>
</organism>
<evidence type="ECO:0000256" key="1">
    <source>
        <dbReference type="PROSITE-ProRule" id="PRU00453"/>
    </source>
</evidence>
<dbReference type="RefSeq" id="XP_007510515.1">
    <property type="nucleotide sequence ID" value="XM_007510453.1"/>
</dbReference>
<evidence type="ECO:0000313" key="6">
    <source>
        <dbReference type="Proteomes" id="UP000198341"/>
    </source>
</evidence>
<dbReference type="CDD" id="cd23024">
    <property type="entry name" value="zf-HIT_ZNHIT2-3"/>
    <property type="match status" value="1"/>
</dbReference>
<name>K8F8X0_9CHLO</name>
<keyword evidence="1" id="KW-0479">Metal-binding</keyword>
<keyword evidence="6" id="KW-1185">Reference proteome</keyword>
<dbReference type="InterPro" id="IPR007529">
    <property type="entry name" value="Znf_HIT"/>
</dbReference>
<dbReference type="SUPFAM" id="SSF144232">
    <property type="entry name" value="HIT/MYND zinc finger-like"/>
    <property type="match status" value="1"/>
</dbReference>
<accession>K8F8X0</accession>
<dbReference type="STRING" id="41875.K8F8X0"/>
<dbReference type="GO" id="GO:0008270">
    <property type="term" value="F:zinc ion binding"/>
    <property type="evidence" value="ECO:0007669"/>
    <property type="project" value="UniProtKB-UniRule"/>
</dbReference>
<dbReference type="AlphaFoldDB" id="K8F8X0"/>
<dbReference type="KEGG" id="bpg:Bathy10g03750"/>
<feature type="region of interest" description="Disordered" evidence="3">
    <location>
        <begin position="79"/>
        <end position="105"/>
    </location>
</feature>
<feature type="coiled-coil region" evidence="2">
    <location>
        <begin position="131"/>
        <end position="163"/>
    </location>
</feature>
<dbReference type="Gene3D" id="3.30.60.190">
    <property type="match status" value="1"/>
</dbReference>
<dbReference type="OrthoDB" id="18412at2759"/>
<gene>
    <name evidence="5" type="ordered locus">Bathy10g03750</name>
</gene>
<feature type="compositionally biased region" description="Basic and acidic residues" evidence="3">
    <location>
        <begin position="86"/>
        <end position="105"/>
    </location>
</feature>
<evidence type="ECO:0000256" key="3">
    <source>
        <dbReference type="SAM" id="MobiDB-lite"/>
    </source>
</evidence>
<keyword evidence="1" id="KW-0863">Zinc-finger</keyword>
<reference evidence="5 6" key="1">
    <citation type="submission" date="2011-10" db="EMBL/GenBank/DDBJ databases">
        <authorList>
            <person name="Genoscope - CEA"/>
        </authorList>
    </citation>
    <scope>NUCLEOTIDE SEQUENCE [LARGE SCALE GENOMIC DNA]</scope>
    <source>
        <strain evidence="5 6">RCC 1105</strain>
    </source>
</reference>
<keyword evidence="5" id="KW-0675">Receptor</keyword>